<dbReference type="RefSeq" id="WP_154425404.1">
    <property type="nucleotide sequence ID" value="NZ_VUNN01000011.1"/>
</dbReference>
<feature type="domain" description="Solute-binding protein family 3/N-terminal" evidence="3">
    <location>
        <begin position="30"/>
        <end position="252"/>
    </location>
</feature>
<dbReference type="SUPFAM" id="SSF53850">
    <property type="entry name" value="Periplasmic binding protein-like II"/>
    <property type="match status" value="1"/>
</dbReference>
<evidence type="ECO:0000256" key="1">
    <source>
        <dbReference type="ARBA" id="ARBA00022729"/>
    </source>
</evidence>
<name>A0A7X2PCP1_9SPIO</name>
<evidence type="ECO:0000313" key="5">
    <source>
        <dbReference type="Proteomes" id="UP000460549"/>
    </source>
</evidence>
<feature type="signal peptide" evidence="2">
    <location>
        <begin position="1"/>
        <end position="20"/>
    </location>
</feature>
<accession>A0A7X2PCP1</accession>
<sequence length="252" mass="27482">MKKFTALLLICLIAVTSIFAQGAKESDTKSYTFAMNCEWPPLEYVDENGNITGFEVDLIIEMSKVSGVEMKYINTAWDTIFAGLANGQYDAVASGVTVTEERKKTIDFSDTLFTIKQSIITLKGNENLNSLNSLSGKKVGVQMGTTGHFAVEENKDAVIKAYDSIGLAIEDMINGNVDACVCDSLIASDFVLANPNYKDKLIITGEASSDIEEIAIAVKKGDKELLDLINSSLAKLKENGTMDELMKKYNII</sequence>
<dbReference type="Proteomes" id="UP000460549">
    <property type="component" value="Unassembled WGS sequence"/>
</dbReference>
<dbReference type="CDD" id="cd13624">
    <property type="entry name" value="PBP2_Arg_Lys_His"/>
    <property type="match status" value="1"/>
</dbReference>
<reference evidence="4 5" key="1">
    <citation type="submission" date="2019-08" db="EMBL/GenBank/DDBJ databases">
        <title>In-depth cultivation of the pig gut microbiome towards novel bacterial diversity and tailored functional studies.</title>
        <authorList>
            <person name="Wylensek D."/>
            <person name="Hitch T.C.A."/>
            <person name="Clavel T."/>
        </authorList>
    </citation>
    <scope>NUCLEOTIDE SEQUENCE [LARGE SCALE GENOMIC DNA]</scope>
    <source>
        <strain evidence="4 5">NM-380-WT-3C1</strain>
    </source>
</reference>
<gene>
    <name evidence="4" type="ORF">FYJ80_06515</name>
</gene>
<evidence type="ECO:0000259" key="3">
    <source>
        <dbReference type="SMART" id="SM00062"/>
    </source>
</evidence>
<comment type="caution">
    <text evidence="4">The sequence shown here is derived from an EMBL/GenBank/DDBJ whole genome shotgun (WGS) entry which is preliminary data.</text>
</comment>
<proteinExistence type="predicted"/>
<dbReference type="EMBL" id="VUNN01000011">
    <property type="protein sequence ID" value="MSU06434.1"/>
    <property type="molecule type" value="Genomic_DNA"/>
</dbReference>
<keyword evidence="1 2" id="KW-0732">Signal</keyword>
<dbReference type="Pfam" id="PF00497">
    <property type="entry name" value="SBP_bac_3"/>
    <property type="match status" value="1"/>
</dbReference>
<keyword evidence="5" id="KW-1185">Reference proteome</keyword>
<evidence type="ECO:0000256" key="2">
    <source>
        <dbReference type="SAM" id="SignalP"/>
    </source>
</evidence>
<organism evidence="4 5">
    <name type="scientific">Bullifex porci</name>
    <dbReference type="NCBI Taxonomy" id="2606638"/>
    <lineage>
        <taxon>Bacteria</taxon>
        <taxon>Pseudomonadati</taxon>
        <taxon>Spirochaetota</taxon>
        <taxon>Spirochaetia</taxon>
        <taxon>Spirochaetales</taxon>
        <taxon>Spirochaetaceae</taxon>
        <taxon>Bullifex</taxon>
    </lineage>
</organism>
<dbReference type="AlphaFoldDB" id="A0A7X2PCP1"/>
<protein>
    <submittedName>
        <fullName evidence="4">Basic amino acid ABC transporter substrate-binding protein</fullName>
    </submittedName>
</protein>
<dbReference type="Gene3D" id="3.40.190.10">
    <property type="entry name" value="Periplasmic binding protein-like II"/>
    <property type="match status" value="2"/>
</dbReference>
<dbReference type="PANTHER" id="PTHR35936">
    <property type="entry name" value="MEMBRANE-BOUND LYTIC MUREIN TRANSGLYCOSYLASE F"/>
    <property type="match status" value="1"/>
</dbReference>
<evidence type="ECO:0000313" key="4">
    <source>
        <dbReference type="EMBL" id="MSU06434.1"/>
    </source>
</evidence>
<feature type="chain" id="PRO_5031390664" evidence="2">
    <location>
        <begin position="21"/>
        <end position="252"/>
    </location>
</feature>
<dbReference type="SMART" id="SM00062">
    <property type="entry name" value="PBPb"/>
    <property type="match status" value="1"/>
</dbReference>
<dbReference type="InterPro" id="IPR001638">
    <property type="entry name" value="Solute-binding_3/MltF_N"/>
</dbReference>
<dbReference type="PANTHER" id="PTHR35936:SF17">
    <property type="entry name" value="ARGININE-BINDING EXTRACELLULAR PROTEIN ARTP"/>
    <property type="match status" value="1"/>
</dbReference>